<keyword evidence="3" id="KW-1185">Reference proteome</keyword>
<organism evidence="2 3">
    <name type="scientific">Trichonephila clavipes</name>
    <name type="common">Golden silk orbweaver</name>
    <name type="synonym">Nephila clavipes</name>
    <dbReference type="NCBI Taxonomy" id="2585209"/>
    <lineage>
        <taxon>Eukaryota</taxon>
        <taxon>Metazoa</taxon>
        <taxon>Ecdysozoa</taxon>
        <taxon>Arthropoda</taxon>
        <taxon>Chelicerata</taxon>
        <taxon>Arachnida</taxon>
        <taxon>Araneae</taxon>
        <taxon>Araneomorphae</taxon>
        <taxon>Entelegynae</taxon>
        <taxon>Araneoidea</taxon>
        <taxon>Nephilidae</taxon>
        <taxon>Trichonephila</taxon>
    </lineage>
</organism>
<gene>
    <name evidence="2" type="ORF">TNCV_2690571</name>
</gene>
<dbReference type="AlphaFoldDB" id="A0A8X6VYX5"/>
<proteinExistence type="predicted"/>
<feature type="region of interest" description="Disordered" evidence="1">
    <location>
        <begin position="79"/>
        <end position="101"/>
    </location>
</feature>
<protein>
    <submittedName>
        <fullName evidence="2">Uncharacterized protein</fullName>
    </submittedName>
</protein>
<evidence type="ECO:0000313" key="2">
    <source>
        <dbReference type="EMBL" id="GFY24866.1"/>
    </source>
</evidence>
<dbReference type="EMBL" id="BMAU01021370">
    <property type="protein sequence ID" value="GFY24866.1"/>
    <property type="molecule type" value="Genomic_DNA"/>
</dbReference>
<evidence type="ECO:0000313" key="3">
    <source>
        <dbReference type="Proteomes" id="UP000887159"/>
    </source>
</evidence>
<dbReference type="Proteomes" id="UP000887159">
    <property type="component" value="Unassembled WGS sequence"/>
</dbReference>
<sequence>MPPDRQQDQIKTHNNHRGKRVVVHQSLTVALSTIQMTVRFDSVPPQFRGRTPWGWSEVSQRLDSYLEYPQVAKTLYIYEHPGKNPGPTPQQPTSPIAIPNG</sequence>
<name>A0A8X6VYX5_TRICX</name>
<comment type="caution">
    <text evidence="2">The sequence shown here is derived from an EMBL/GenBank/DDBJ whole genome shotgun (WGS) entry which is preliminary data.</text>
</comment>
<evidence type="ECO:0000256" key="1">
    <source>
        <dbReference type="SAM" id="MobiDB-lite"/>
    </source>
</evidence>
<reference evidence="2" key="1">
    <citation type="submission" date="2020-08" db="EMBL/GenBank/DDBJ databases">
        <title>Multicomponent nature underlies the extraordinary mechanical properties of spider dragline silk.</title>
        <authorList>
            <person name="Kono N."/>
            <person name="Nakamura H."/>
            <person name="Mori M."/>
            <person name="Yoshida Y."/>
            <person name="Ohtoshi R."/>
            <person name="Malay A.D."/>
            <person name="Moran D.A.P."/>
            <person name="Tomita M."/>
            <person name="Numata K."/>
            <person name="Arakawa K."/>
        </authorList>
    </citation>
    <scope>NUCLEOTIDE SEQUENCE</scope>
</reference>
<accession>A0A8X6VYX5</accession>